<evidence type="ECO:0000259" key="8">
    <source>
        <dbReference type="PROSITE" id="PS50188"/>
    </source>
</evidence>
<evidence type="ECO:0000256" key="1">
    <source>
        <dbReference type="ARBA" id="ARBA00022723"/>
    </source>
</evidence>
<dbReference type="InterPro" id="IPR006574">
    <property type="entry name" value="PRY"/>
</dbReference>
<dbReference type="InterPro" id="IPR000315">
    <property type="entry name" value="Znf_B-box"/>
</dbReference>
<dbReference type="Pfam" id="PF13765">
    <property type="entry name" value="PRY"/>
    <property type="match status" value="1"/>
</dbReference>
<dbReference type="InterPro" id="IPR043136">
    <property type="entry name" value="B30.2/SPRY_sf"/>
</dbReference>
<dbReference type="EMBL" id="AFYH01090882">
    <property type="status" value="NOT_ANNOTATED_CDS"/>
    <property type="molecule type" value="Genomic_DNA"/>
</dbReference>
<dbReference type="PROSITE" id="PS50188">
    <property type="entry name" value="B302_SPRY"/>
    <property type="match status" value="1"/>
</dbReference>
<dbReference type="InterPro" id="IPR027370">
    <property type="entry name" value="Znf-RING_euk"/>
</dbReference>
<dbReference type="SMART" id="SM00449">
    <property type="entry name" value="SPRY"/>
    <property type="match status" value="1"/>
</dbReference>
<keyword evidence="10" id="KW-1185">Reference proteome</keyword>
<sequence>IESHNFLTADFGNLKSNTQNISTMAALIEATGSDLCCSICLDFYRDPVILDCSHSFCRACISQMWERGQTRLCCPQCRQVFSRRSMRPNLALANIVESFKKLDLNVEASGKSRKEKSGEKDEFYCEQHEERLKLFCEVDQKLICVICSMSASHTSHKFKPVPEAFQTYKGKLEKSLRGLQSQLKEAYRCGEEGEKETKTLQEKASYLKKQIRENFSKLHDFLYKEEEKLKEKLERKEMEILQQLEENRVKTAQEISKLEHSISEIQKRLDSQTAEEFLKDIKTVLTGVAFCNWSRVLSVTIKLKIHKKTSYIKQIYFTEFNSNTEVLDCITINPRTAHPRLVVSEDGTSLQFSSEQQDVPDNPQCFTLDPIALGSEGFTSGRHYWEVEVGDKCCWGLGVVRESVERKTRIETSPAKGYYLLYKIWNYYVYSPQWTDLSLTVKPRRIGVYLDYEGGQVSFYNTENMSHVYTHTDTFTEKMYPYF</sequence>
<proteinExistence type="predicted"/>
<dbReference type="SUPFAM" id="SSF57845">
    <property type="entry name" value="B-box zinc-binding domain"/>
    <property type="match status" value="1"/>
</dbReference>
<dbReference type="InterPro" id="IPR001841">
    <property type="entry name" value="Znf_RING"/>
</dbReference>
<dbReference type="Gene3D" id="3.30.40.10">
    <property type="entry name" value="Zinc/RING finger domain, C3HC4 (zinc finger)"/>
    <property type="match status" value="1"/>
</dbReference>
<dbReference type="PRINTS" id="PR01407">
    <property type="entry name" value="BUTYPHLNCDUF"/>
</dbReference>
<keyword evidence="2 4" id="KW-0863">Zinc-finger</keyword>
<dbReference type="PANTHER" id="PTHR24103">
    <property type="entry name" value="E3 UBIQUITIN-PROTEIN LIGASE TRIM"/>
    <property type="match status" value="1"/>
</dbReference>
<dbReference type="InterPro" id="IPR001870">
    <property type="entry name" value="B30.2/SPRY"/>
</dbReference>
<dbReference type="InterPro" id="IPR017907">
    <property type="entry name" value="Znf_RING_CS"/>
</dbReference>
<feature type="domain" description="RING-type" evidence="6">
    <location>
        <begin position="37"/>
        <end position="78"/>
    </location>
</feature>
<dbReference type="InterPro" id="IPR013320">
    <property type="entry name" value="ConA-like_dom_sf"/>
</dbReference>
<dbReference type="Ensembl" id="ENSLACT00000015921.1">
    <property type="protein sequence ID" value="ENSLACP00000015811.1"/>
    <property type="gene ID" value="ENSLACG00000013924.1"/>
</dbReference>
<dbReference type="InterPro" id="IPR013083">
    <property type="entry name" value="Znf_RING/FYVE/PHD"/>
</dbReference>
<dbReference type="CDD" id="cd16594">
    <property type="entry name" value="RING-HC_TRIM7-like_C-IV"/>
    <property type="match status" value="1"/>
</dbReference>
<accession>H3B1P0</accession>
<dbReference type="InterPro" id="IPR003877">
    <property type="entry name" value="SPRY_dom"/>
</dbReference>
<evidence type="ECO:0000313" key="9">
    <source>
        <dbReference type="Ensembl" id="ENSLACP00000015811.1"/>
    </source>
</evidence>
<dbReference type="SMART" id="SM00336">
    <property type="entry name" value="BBOX"/>
    <property type="match status" value="1"/>
</dbReference>
<dbReference type="InterPro" id="IPR050143">
    <property type="entry name" value="TRIM/RBCC"/>
</dbReference>
<evidence type="ECO:0000256" key="4">
    <source>
        <dbReference type="PROSITE-ProRule" id="PRU00024"/>
    </source>
</evidence>
<keyword evidence="5" id="KW-0175">Coiled coil</keyword>
<dbReference type="PROSITE" id="PS50089">
    <property type="entry name" value="ZF_RING_2"/>
    <property type="match status" value="1"/>
</dbReference>
<dbReference type="InParanoid" id="H3B1P0"/>
<dbReference type="Gene3D" id="2.60.120.920">
    <property type="match status" value="1"/>
</dbReference>
<dbReference type="AlphaFoldDB" id="H3B1P0"/>
<feature type="coiled-coil region" evidence="5">
    <location>
        <begin position="219"/>
        <end position="275"/>
    </location>
</feature>
<dbReference type="PROSITE" id="PS00518">
    <property type="entry name" value="ZF_RING_1"/>
    <property type="match status" value="1"/>
</dbReference>
<organism evidence="9 10">
    <name type="scientific">Latimeria chalumnae</name>
    <name type="common">Coelacanth</name>
    <dbReference type="NCBI Taxonomy" id="7897"/>
    <lineage>
        <taxon>Eukaryota</taxon>
        <taxon>Metazoa</taxon>
        <taxon>Chordata</taxon>
        <taxon>Craniata</taxon>
        <taxon>Vertebrata</taxon>
        <taxon>Euteleostomi</taxon>
        <taxon>Coelacanthiformes</taxon>
        <taxon>Coelacanthidae</taxon>
        <taxon>Latimeria</taxon>
    </lineage>
</organism>
<dbReference type="Pfam" id="PF25600">
    <property type="entry name" value="TRIM_CC"/>
    <property type="match status" value="1"/>
</dbReference>
<dbReference type="SMART" id="SM00184">
    <property type="entry name" value="RING"/>
    <property type="match status" value="1"/>
</dbReference>
<evidence type="ECO:0000259" key="6">
    <source>
        <dbReference type="PROSITE" id="PS50089"/>
    </source>
</evidence>
<feature type="domain" description="B box-type" evidence="7">
    <location>
        <begin position="120"/>
        <end position="161"/>
    </location>
</feature>
<dbReference type="SMART" id="SM00589">
    <property type="entry name" value="PRY"/>
    <property type="match status" value="1"/>
</dbReference>
<reference evidence="10" key="1">
    <citation type="submission" date="2011-08" db="EMBL/GenBank/DDBJ databases">
        <title>The draft genome of Latimeria chalumnae.</title>
        <authorList>
            <person name="Di Palma F."/>
            <person name="Alfoldi J."/>
            <person name="Johnson J."/>
            <person name="Berlin A."/>
            <person name="Gnerre S."/>
            <person name="Jaffe D."/>
            <person name="MacCallum I."/>
            <person name="Young S."/>
            <person name="Walker B.J."/>
            <person name="Lander E."/>
            <person name="Lindblad-Toh K."/>
        </authorList>
    </citation>
    <scope>NUCLEOTIDE SEQUENCE [LARGE SCALE GENOMIC DNA]</scope>
    <source>
        <strain evidence="10">Wild caught</strain>
    </source>
</reference>
<evidence type="ECO:0000256" key="5">
    <source>
        <dbReference type="SAM" id="Coils"/>
    </source>
</evidence>
<dbReference type="Pfam" id="PF00643">
    <property type="entry name" value="zf-B_box"/>
    <property type="match status" value="1"/>
</dbReference>
<dbReference type="Pfam" id="PF00622">
    <property type="entry name" value="SPRY"/>
    <property type="match status" value="1"/>
</dbReference>
<evidence type="ECO:0000256" key="3">
    <source>
        <dbReference type="ARBA" id="ARBA00022833"/>
    </source>
</evidence>
<keyword evidence="3" id="KW-0862">Zinc</keyword>
<dbReference type="EMBL" id="AFYH01090883">
    <property type="status" value="NOT_ANNOTATED_CDS"/>
    <property type="molecule type" value="Genomic_DNA"/>
</dbReference>
<dbReference type="InterPro" id="IPR058030">
    <property type="entry name" value="TRIM8/14/16/25/29/45/65_CC"/>
</dbReference>
<dbReference type="Pfam" id="PF13445">
    <property type="entry name" value="zf-RING_UBOX"/>
    <property type="match status" value="1"/>
</dbReference>
<dbReference type="PROSITE" id="PS50119">
    <property type="entry name" value="ZF_BBOX"/>
    <property type="match status" value="1"/>
</dbReference>
<dbReference type="SUPFAM" id="SSF49899">
    <property type="entry name" value="Concanavalin A-like lectins/glucanases"/>
    <property type="match status" value="1"/>
</dbReference>
<dbReference type="Proteomes" id="UP000008672">
    <property type="component" value="Unassembled WGS sequence"/>
</dbReference>
<dbReference type="InterPro" id="IPR003879">
    <property type="entry name" value="Butyrophylin_SPRY"/>
</dbReference>
<name>H3B1P0_LATCH</name>
<dbReference type="CDD" id="cd13733">
    <property type="entry name" value="SPRY_PRY_C-I_1"/>
    <property type="match status" value="1"/>
</dbReference>
<dbReference type="GO" id="GO:0008270">
    <property type="term" value="F:zinc ion binding"/>
    <property type="evidence" value="ECO:0007669"/>
    <property type="project" value="UniProtKB-KW"/>
</dbReference>
<dbReference type="CDD" id="cd19800">
    <property type="entry name" value="Bbox2_xNF7-like"/>
    <property type="match status" value="1"/>
</dbReference>
<keyword evidence="1" id="KW-0479">Metal-binding</keyword>
<dbReference type="SUPFAM" id="SSF57850">
    <property type="entry name" value="RING/U-box"/>
    <property type="match status" value="1"/>
</dbReference>
<evidence type="ECO:0000313" key="10">
    <source>
        <dbReference type="Proteomes" id="UP000008672"/>
    </source>
</evidence>
<dbReference type="Gene3D" id="3.30.160.60">
    <property type="entry name" value="Classic Zinc Finger"/>
    <property type="match status" value="1"/>
</dbReference>
<reference evidence="9" key="2">
    <citation type="submission" date="2025-08" db="UniProtKB">
        <authorList>
            <consortium name="Ensembl"/>
        </authorList>
    </citation>
    <scope>IDENTIFICATION</scope>
</reference>
<reference evidence="9" key="3">
    <citation type="submission" date="2025-09" db="UniProtKB">
        <authorList>
            <consortium name="Ensembl"/>
        </authorList>
    </citation>
    <scope>IDENTIFICATION</scope>
</reference>
<evidence type="ECO:0000256" key="2">
    <source>
        <dbReference type="ARBA" id="ARBA00022771"/>
    </source>
</evidence>
<dbReference type="HOGENOM" id="CLU_013137_0_3_1"/>
<evidence type="ECO:0000259" key="7">
    <source>
        <dbReference type="PROSITE" id="PS50119"/>
    </source>
</evidence>
<protein>
    <submittedName>
        <fullName evidence="9">Uncharacterized protein</fullName>
    </submittedName>
</protein>
<dbReference type="FunFam" id="2.60.120.920:FF:000004">
    <property type="entry name" value="Butyrophilin subfamily 1 member A1"/>
    <property type="match status" value="1"/>
</dbReference>
<dbReference type="eggNOG" id="KOG2177">
    <property type="taxonomic scope" value="Eukaryota"/>
</dbReference>
<feature type="domain" description="B30.2/SPRY" evidence="8">
    <location>
        <begin position="309"/>
        <end position="483"/>
    </location>
</feature>
<dbReference type="GeneTree" id="ENSGT00940000154126"/>
<dbReference type="OMA" id="CEQHEER"/>